<keyword evidence="1" id="KW-1133">Transmembrane helix</keyword>
<protein>
    <recommendedName>
        <fullName evidence="1">Probable queuosine precursor transporter</fullName>
        <shortName evidence="1">Q precursor transporter</shortName>
    </recommendedName>
</protein>
<reference evidence="2 3" key="1">
    <citation type="submission" date="2020-07" db="EMBL/GenBank/DDBJ databases">
        <title>Sequencing the genomes of 1000 actinobacteria strains.</title>
        <authorList>
            <person name="Klenk H.-P."/>
        </authorList>
    </citation>
    <scope>NUCLEOTIDE SEQUENCE [LARGE SCALE GENOMIC DNA]</scope>
    <source>
        <strain evidence="2 3">DSM 100723</strain>
    </source>
</reference>
<dbReference type="GO" id="GO:0005886">
    <property type="term" value="C:plasma membrane"/>
    <property type="evidence" value="ECO:0007669"/>
    <property type="project" value="UniProtKB-SubCell"/>
</dbReference>
<dbReference type="HAMAP" id="MF_02088">
    <property type="entry name" value="Q_prec_transport"/>
    <property type="match status" value="1"/>
</dbReference>
<comment type="similarity">
    <text evidence="1">Belongs to the vitamin uptake transporter (VUT/ECF) (TC 2.A.88) family. Q precursor transporter subfamily.</text>
</comment>
<comment type="subcellular location">
    <subcellularLocation>
        <location evidence="1">Cell membrane</location>
        <topology evidence="1">Multi-pass membrane protein</topology>
    </subcellularLocation>
</comment>
<dbReference type="GO" id="GO:0022857">
    <property type="term" value="F:transmembrane transporter activity"/>
    <property type="evidence" value="ECO:0007669"/>
    <property type="project" value="UniProtKB-UniRule"/>
</dbReference>
<dbReference type="RefSeq" id="WP_328823896.1">
    <property type="nucleotide sequence ID" value="NZ_JACGWT010000006.1"/>
</dbReference>
<evidence type="ECO:0000313" key="3">
    <source>
        <dbReference type="Proteomes" id="UP000523079"/>
    </source>
</evidence>
<organism evidence="2 3">
    <name type="scientific">Microlunatus kandeliicorticis</name>
    <dbReference type="NCBI Taxonomy" id="1759536"/>
    <lineage>
        <taxon>Bacteria</taxon>
        <taxon>Bacillati</taxon>
        <taxon>Actinomycetota</taxon>
        <taxon>Actinomycetes</taxon>
        <taxon>Propionibacteriales</taxon>
        <taxon>Propionibacteriaceae</taxon>
        <taxon>Microlunatus</taxon>
    </lineage>
</organism>
<feature type="transmembrane region" description="Helical" evidence="1">
    <location>
        <begin position="85"/>
        <end position="107"/>
    </location>
</feature>
<dbReference type="Proteomes" id="UP000523079">
    <property type="component" value="Unassembled WGS sequence"/>
</dbReference>
<dbReference type="NCBIfam" id="TIGR00697">
    <property type="entry name" value="queuosine precursor transporter"/>
    <property type="match status" value="1"/>
</dbReference>
<accession>A0A7W3IVF8</accession>
<keyword evidence="3" id="KW-1185">Reference proteome</keyword>
<gene>
    <name evidence="2" type="ORF">FHX74_003476</name>
</gene>
<feature type="transmembrane region" description="Helical" evidence="1">
    <location>
        <begin position="203"/>
        <end position="221"/>
    </location>
</feature>
<feature type="transmembrane region" description="Helical" evidence="1">
    <location>
        <begin position="53"/>
        <end position="73"/>
    </location>
</feature>
<comment type="function">
    <text evidence="1">Involved in the import of queuosine (Q) precursors, required for Q precursor salvage.</text>
</comment>
<keyword evidence="1" id="KW-0812">Transmembrane</keyword>
<dbReference type="PANTHER" id="PTHR34300">
    <property type="entry name" value="QUEUOSINE PRECURSOR TRANSPORTER-RELATED"/>
    <property type="match status" value="1"/>
</dbReference>
<evidence type="ECO:0000256" key="1">
    <source>
        <dbReference type="HAMAP-Rule" id="MF_02088"/>
    </source>
</evidence>
<dbReference type="Pfam" id="PF02592">
    <property type="entry name" value="Vut_1"/>
    <property type="match status" value="1"/>
</dbReference>
<keyword evidence="1" id="KW-0472">Membrane</keyword>
<dbReference type="EMBL" id="JACGWT010000006">
    <property type="protein sequence ID" value="MBA8795835.1"/>
    <property type="molecule type" value="Genomic_DNA"/>
</dbReference>
<feature type="transmembrane region" description="Helical" evidence="1">
    <location>
        <begin position="127"/>
        <end position="151"/>
    </location>
</feature>
<feature type="transmembrane region" description="Helical" evidence="1">
    <location>
        <begin position="21"/>
        <end position="41"/>
    </location>
</feature>
<sequence>MTALDRPVVTAAPRYADGRSSIFAVIIALFCTLLVVSNIAATKPIAFGPDLPPVLPIITDGGAFLFPLTYILGDILAEVYGMRRARLAIIVGFCLAALASVTFLAVGAAPPAPGYTNDAAFEAVLGFVPRIVIASLCGFLAGQFLNAFVVVRIKRLTRERRLWTRLVGSTVVGELADTAIFCTIAFAGILSARDLINYTVVGYLYKCAVEVIFLPITYAVIGAIKRHEPSYGAVRDVPVPDRA</sequence>
<feature type="transmembrane region" description="Helical" evidence="1">
    <location>
        <begin position="171"/>
        <end position="191"/>
    </location>
</feature>
<evidence type="ECO:0000313" key="2">
    <source>
        <dbReference type="EMBL" id="MBA8795835.1"/>
    </source>
</evidence>
<dbReference type="PANTHER" id="PTHR34300:SF2">
    <property type="entry name" value="QUEUOSINE PRECURSOR TRANSPORTER-RELATED"/>
    <property type="match status" value="1"/>
</dbReference>
<keyword evidence="1" id="KW-0813">Transport</keyword>
<dbReference type="AlphaFoldDB" id="A0A7W3IVF8"/>
<keyword evidence="1" id="KW-1003">Cell membrane</keyword>
<comment type="caution">
    <text evidence="2">The sequence shown here is derived from an EMBL/GenBank/DDBJ whole genome shotgun (WGS) entry which is preliminary data.</text>
</comment>
<name>A0A7W3IVF8_9ACTN</name>
<proteinExistence type="inferred from homology"/>
<dbReference type="InterPro" id="IPR003744">
    <property type="entry name" value="YhhQ"/>
</dbReference>